<dbReference type="PANTHER" id="PTHR13748:SF62">
    <property type="entry name" value="COBW DOMAIN-CONTAINING PROTEIN"/>
    <property type="match status" value="1"/>
</dbReference>
<keyword evidence="1" id="KW-0547">Nucleotide-binding</keyword>
<evidence type="ECO:0000313" key="7">
    <source>
        <dbReference type="EMBL" id="PTI30587.1"/>
    </source>
</evidence>
<sequence length="309" mass="35093">MVQSNENKNKMSVTVLTGFLGSGKTTLLQRLILNAKEAGQKVAIIMNEFGSFDVDSKLLGDDVSSQSLLNGCICCSLKDDIEVVLHNLYHKENPDLVLIESTGIAHPVEVVDACQNPTLIDKVEMPSIIGVMDGKRYLERTRYTIQTKQLMEEQMLYSHLIVINKSDELSAEEKALLKESLQSIKHQPQLHFTNYSNIDDIEIPVNEVLAIEGKHSHHHGIQSMNYTFSGPVDMELLFQFLRQLPDSILRIKGFLKFKEEPEQTYLFQYAFGVPQYEPEIMNMPLTIVIIGETIDKAYLRNKLDMLNFS</sequence>
<dbReference type="AlphaFoldDB" id="A0A2T4PVV7"/>
<dbReference type="EMBL" id="PZFK01000004">
    <property type="protein sequence ID" value="PTI30587.1"/>
    <property type="molecule type" value="Genomic_DNA"/>
</dbReference>
<keyword evidence="2" id="KW-0378">Hydrolase</keyword>
<dbReference type="Pfam" id="PF02492">
    <property type="entry name" value="cobW"/>
    <property type="match status" value="1"/>
</dbReference>
<evidence type="ECO:0000256" key="2">
    <source>
        <dbReference type="ARBA" id="ARBA00022801"/>
    </source>
</evidence>
<dbReference type="InterPro" id="IPR036627">
    <property type="entry name" value="CobW-likC_sf"/>
</dbReference>
<dbReference type="STRING" id="1167632.GCA_000286335_02285"/>
<evidence type="ECO:0000256" key="1">
    <source>
        <dbReference type="ARBA" id="ARBA00022741"/>
    </source>
</evidence>
<comment type="caution">
    <text evidence="7">The sequence shown here is derived from an EMBL/GenBank/DDBJ whole genome shotgun (WGS) entry which is preliminary data.</text>
</comment>
<dbReference type="RefSeq" id="WP_107556675.1">
    <property type="nucleotide sequence ID" value="NZ_PZFG01000002.1"/>
</dbReference>
<evidence type="ECO:0000256" key="4">
    <source>
        <dbReference type="ARBA" id="ARBA00034320"/>
    </source>
</evidence>
<dbReference type="InterPro" id="IPR051316">
    <property type="entry name" value="Zinc-reg_GTPase_activator"/>
</dbReference>
<comment type="similarity">
    <text evidence="4">Belongs to the SIMIBI class G3E GTPase family. ZNG1 subfamily.</text>
</comment>
<protein>
    <submittedName>
        <fullName evidence="7">GTP-binding protein</fullName>
    </submittedName>
</protein>
<gene>
    <name evidence="7" type="ORF">BU072_02535</name>
</gene>
<name>A0A2T4PVV7_9STAP</name>
<dbReference type="GO" id="GO:0005737">
    <property type="term" value="C:cytoplasm"/>
    <property type="evidence" value="ECO:0007669"/>
    <property type="project" value="TreeGrafter"/>
</dbReference>
<dbReference type="Proteomes" id="UP000241209">
    <property type="component" value="Unassembled WGS sequence"/>
</dbReference>
<dbReference type="InterPro" id="IPR003495">
    <property type="entry name" value="CobW/HypB/UreG_nucleotide-bd"/>
</dbReference>
<evidence type="ECO:0000313" key="8">
    <source>
        <dbReference type="Proteomes" id="UP000241209"/>
    </source>
</evidence>
<keyword evidence="3" id="KW-0143">Chaperone</keyword>
<dbReference type="Gene3D" id="3.40.50.300">
    <property type="entry name" value="P-loop containing nucleotide triphosphate hydrolases"/>
    <property type="match status" value="1"/>
</dbReference>
<dbReference type="GO" id="GO:0016787">
    <property type="term" value="F:hydrolase activity"/>
    <property type="evidence" value="ECO:0007669"/>
    <property type="project" value="UniProtKB-KW"/>
</dbReference>
<accession>A0A2T4PVV7</accession>
<dbReference type="GO" id="GO:0000166">
    <property type="term" value="F:nucleotide binding"/>
    <property type="evidence" value="ECO:0007669"/>
    <property type="project" value="UniProtKB-KW"/>
</dbReference>
<dbReference type="OrthoDB" id="9808822at2"/>
<reference evidence="7 8" key="1">
    <citation type="journal article" date="2016" name="Front. Microbiol.">
        <title>Comprehensive Phylogenetic Analysis of Bovine Non-aureus Staphylococci Species Based on Whole-Genome Sequencing.</title>
        <authorList>
            <person name="Naushad S."/>
            <person name="Barkema H.W."/>
            <person name="Luby C."/>
            <person name="Condas L.A."/>
            <person name="Nobrega D.B."/>
            <person name="Carson D.A."/>
            <person name="De Buck J."/>
        </authorList>
    </citation>
    <scope>NUCLEOTIDE SEQUENCE [LARGE SCALE GENOMIC DNA]</scope>
    <source>
        <strain evidence="7 8">SNUC 2204</strain>
    </source>
</reference>
<dbReference type="InterPro" id="IPR011629">
    <property type="entry name" value="CobW-like_C"/>
</dbReference>
<feature type="domain" description="CobW C-terminal" evidence="6">
    <location>
        <begin position="221"/>
        <end position="307"/>
    </location>
</feature>
<comment type="catalytic activity">
    <reaction evidence="5">
        <text>GTP + H2O = GDP + phosphate + H(+)</text>
        <dbReference type="Rhea" id="RHEA:19669"/>
        <dbReference type="ChEBI" id="CHEBI:15377"/>
        <dbReference type="ChEBI" id="CHEBI:15378"/>
        <dbReference type="ChEBI" id="CHEBI:37565"/>
        <dbReference type="ChEBI" id="CHEBI:43474"/>
        <dbReference type="ChEBI" id="CHEBI:58189"/>
    </reaction>
    <physiologicalReaction direction="left-to-right" evidence="5">
        <dbReference type="Rhea" id="RHEA:19670"/>
    </physiologicalReaction>
</comment>
<dbReference type="Gene3D" id="3.30.1220.10">
    <property type="entry name" value="CobW-like, C-terminal domain"/>
    <property type="match status" value="1"/>
</dbReference>
<evidence type="ECO:0000259" key="6">
    <source>
        <dbReference type="SMART" id="SM00833"/>
    </source>
</evidence>
<evidence type="ECO:0000256" key="5">
    <source>
        <dbReference type="ARBA" id="ARBA00049117"/>
    </source>
</evidence>
<dbReference type="SUPFAM" id="SSF90002">
    <property type="entry name" value="Hypothetical protein YjiA, C-terminal domain"/>
    <property type="match status" value="1"/>
</dbReference>
<dbReference type="Pfam" id="PF07683">
    <property type="entry name" value="CobW_C"/>
    <property type="match status" value="1"/>
</dbReference>
<dbReference type="CDD" id="cd03112">
    <property type="entry name" value="CobW-like"/>
    <property type="match status" value="1"/>
</dbReference>
<proteinExistence type="inferred from homology"/>
<dbReference type="InterPro" id="IPR027417">
    <property type="entry name" value="P-loop_NTPase"/>
</dbReference>
<dbReference type="SMART" id="SM00833">
    <property type="entry name" value="CobW_C"/>
    <property type="match status" value="1"/>
</dbReference>
<evidence type="ECO:0000256" key="3">
    <source>
        <dbReference type="ARBA" id="ARBA00023186"/>
    </source>
</evidence>
<dbReference type="PANTHER" id="PTHR13748">
    <property type="entry name" value="COBW-RELATED"/>
    <property type="match status" value="1"/>
</dbReference>
<organism evidence="7 8">
    <name type="scientific">Mammaliicoccus vitulinus</name>
    <dbReference type="NCBI Taxonomy" id="71237"/>
    <lineage>
        <taxon>Bacteria</taxon>
        <taxon>Bacillati</taxon>
        <taxon>Bacillota</taxon>
        <taxon>Bacilli</taxon>
        <taxon>Bacillales</taxon>
        <taxon>Staphylococcaceae</taxon>
        <taxon>Mammaliicoccus</taxon>
    </lineage>
</organism>
<dbReference type="SUPFAM" id="SSF52540">
    <property type="entry name" value="P-loop containing nucleoside triphosphate hydrolases"/>
    <property type="match status" value="1"/>
</dbReference>